<dbReference type="Pfam" id="PF00990">
    <property type="entry name" value="GGDEF"/>
    <property type="match status" value="1"/>
</dbReference>
<name>A0ABT0D761_9HYPH</name>
<feature type="domain" description="EAL" evidence="1">
    <location>
        <begin position="293"/>
        <end position="542"/>
    </location>
</feature>
<dbReference type="PANTHER" id="PTHR44757">
    <property type="entry name" value="DIGUANYLATE CYCLASE DGCP"/>
    <property type="match status" value="1"/>
</dbReference>
<dbReference type="EMBL" id="JALKCH010000002">
    <property type="protein sequence ID" value="MCK0195792.1"/>
    <property type="molecule type" value="Genomic_DNA"/>
</dbReference>
<dbReference type="CDD" id="cd01948">
    <property type="entry name" value="EAL"/>
    <property type="match status" value="1"/>
</dbReference>
<dbReference type="SMART" id="SM00267">
    <property type="entry name" value="GGDEF"/>
    <property type="match status" value="1"/>
</dbReference>
<proteinExistence type="predicted"/>
<protein>
    <submittedName>
        <fullName evidence="3">EAL domain-containing protein</fullName>
    </submittedName>
</protein>
<dbReference type="SUPFAM" id="SSF55073">
    <property type="entry name" value="Nucleotide cyclase"/>
    <property type="match status" value="1"/>
</dbReference>
<dbReference type="CDD" id="cd01949">
    <property type="entry name" value="GGDEF"/>
    <property type="match status" value="1"/>
</dbReference>
<dbReference type="InterPro" id="IPR001633">
    <property type="entry name" value="EAL_dom"/>
</dbReference>
<evidence type="ECO:0000259" key="2">
    <source>
        <dbReference type="PROSITE" id="PS50887"/>
    </source>
</evidence>
<dbReference type="SMART" id="SM00052">
    <property type="entry name" value="EAL"/>
    <property type="match status" value="1"/>
</dbReference>
<dbReference type="Pfam" id="PF00563">
    <property type="entry name" value="EAL"/>
    <property type="match status" value="1"/>
</dbReference>
<evidence type="ECO:0000313" key="4">
    <source>
        <dbReference type="Proteomes" id="UP001203284"/>
    </source>
</evidence>
<evidence type="ECO:0000259" key="1">
    <source>
        <dbReference type="PROSITE" id="PS50883"/>
    </source>
</evidence>
<dbReference type="InterPro" id="IPR052155">
    <property type="entry name" value="Biofilm_reg_signaling"/>
</dbReference>
<gene>
    <name evidence="3" type="ORF">MWN34_02605</name>
</gene>
<comment type="caution">
    <text evidence="3">The sequence shown here is derived from an EMBL/GenBank/DDBJ whole genome shotgun (WGS) entry which is preliminary data.</text>
</comment>
<reference evidence="3 4" key="1">
    <citation type="submission" date="2022-04" db="EMBL/GenBank/DDBJ databases">
        <authorList>
            <person name="Grouzdev D.S."/>
            <person name="Pantiukh K.S."/>
            <person name="Krutkina M.S."/>
        </authorList>
    </citation>
    <scope>NUCLEOTIDE SEQUENCE [LARGE SCALE GENOMIC DNA]</scope>
    <source>
        <strain evidence="3 4">6x-1</strain>
    </source>
</reference>
<organism evidence="3 4">
    <name type="scientific">Ancylobacter crimeensis</name>
    <dbReference type="NCBI Taxonomy" id="2579147"/>
    <lineage>
        <taxon>Bacteria</taxon>
        <taxon>Pseudomonadati</taxon>
        <taxon>Pseudomonadota</taxon>
        <taxon>Alphaproteobacteria</taxon>
        <taxon>Hyphomicrobiales</taxon>
        <taxon>Xanthobacteraceae</taxon>
        <taxon>Ancylobacter</taxon>
    </lineage>
</organism>
<feature type="domain" description="GGDEF" evidence="2">
    <location>
        <begin position="151"/>
        <end position="284"/>
    </location>
</feature>
<sequence>MDMLDVLNNSSEKISIYDSSHRLIHHTPSLTSLRKDVAPGKLLWDIYADVESLTLREAVKRVIGSGREEWLDMPDGSPGTPSRLCIFRVGSGVGLNEQPVPSIATAASALDEGDSSTLLYHATHDVLTGLENRRQLTERLRNVLHDAPGDTPPAFLQIDLDNFKVVNDTLGHGAGDLLLQMAAERIRRTIDDRDFAYRYAGDEFAVVQLGKPQPASAERLASDLIAAFQAPFLLNGLPIFVGASVGIAHTPDHGRSSEELMKAADIALYAAKRDGRGCARVFSQPMQLLIEQRENLRRKLRGALANGELFLEYQPLVQPTVGVVGFEALLRWRHPELGLIPPGIFIPIAETDGLMDEIGAWVLRRGCEQARAWPPTFSLAVNVSSAQFLSGGITDTIAHALDASELHPDRLEVEITESVLLEKTVDNLDTLNTLNVLGIRISLDDFGKSYSSLSYLKNFPFDTMKIDQYFISDIRSNVKSQIIVRSVLDLAHGLGMTVTAEGVEMPGQAEWLADAGCDRLQGYYLGRPMPADATLEFIRRTAGRSVADWPETMPDKSPPRPITED</sequence>
<accession>A0ABT0D761</accession>
<dbReference type="PROSITE" id="PS50887">
    <property type="entry name" value="GGDEF"/>
    <property type="match status" value="1"/>
</dbReference>
<dbReference type="NCBIfam" id="TIGR00254">
    <property type="entry name" value="GGDEF"/>
    <property type="match status" value="1"/>
</dbReference>
<dbReference type="Proteomes" id="UP001203284">
    <property type="component" value="Unassembled WGS sequence"/>
</dbReference>
<dbReference type="InterPro" id="IPR029787">
    <property type="entry name" value="Nucleotide_cyclase"/>
</dbReference>
<dbReference type="Gene3D" id="3.20.20.450">
    <property type="entry name" value="EAL domain"/>
    <property type="match status" value="1"/>
</dbReference>
<dbReference type="SUPFAM" id="SSF141868">
    <property type="entry name" value="EAL domain-like"/>
    <property type="match status" value="1"/>
</dbReference>
<dbReference type="PROSITE" id="PS50883">
    <property type="entry name" value="EAL"/>
    <property type="match status" value="1"/>
</dbReference>
<dbReference type="Gene3D" id="3.30.70.270">
    <property type="match status" value="1"/>
</dbReference>
<dbReference type="InterPro" id="IPR043128">
    <property type="entry name" value="Rev_trsase/Diguanyl_cyclase"/>
</dbReference>
<dbReference type="InterPro" id="IPR000160">
    <property type="entry name" value="GGDEF_dom"/>
</dbReference>
<evidence type="ECO:0000313" key="3">
    <source>
        <dbReference type="EMBL" id="MCK0195792.1"/>
    </source>
</evidence>
<dbReference type="PANTHER" id="PTHR44757:SF4">
    <property type="entry name" value="DIGUANYLATE CYCLASE DGCE-RELATED"/>
    <property type="match status" value="1"/>
</dbReference>
<dbReference type="RefSeq" id="WP_247026239.1">
    <property type="nucleotide sequence ID" value="NZ_JALKCH010000002.1"/>
</dbReference>
<dbReference type="InterPro" id="IPR035919">
    <property type="entry name" value="EAL_sf"/>
</dbReference>
<keyword evidence="4" id="KW-1185">Reference proteome</keyword>